<sequence>MTEQAGDDTRETDAASTSTDAAEGSTAEGSTAEDSTTTDSADGAVGDRKPEFVERVAAHDEELAEAVEERISELEERVETLESELEEKSEEVDDLVSRLKRKQADFQNFKKRQKKKQSQLRERATEELVERLLPVRDNLMRALKQDEDADIRPGVESTLEQFDDVLDEENVEVIDPDPGEEIDPQRHEVMLKVDSEEPEDTIAELYQPGYEMGERVLRAAQVTVSNGTDSEKGDDGTDGSGDDEHDETGDIEENGDEKNGDEKNGNRDTADGDTTDESDPKSAEGAEGKDIDREE</sequence>
<comment type="subunit">
    <text evidence="3">Homodimer.</text>
</comment>
<dbReference type="GO" id="GO:0051082">
    <property type="term" value="F:unfolded protein binding"/>
    <property type="evidence" value="ECO:0007669"/>
    <property type="project" value="TreeGrafter"/>
</dbReference>
<evidence type="ECO:0000256" key="6">
    <source>
        <dbReference type="SAM" id="MobiDB-lite"/>
    </source>
</evidence>
<dbReference type="Gene3D" id="3.90.20.20">
    <property type="match status" value="1"/>
</dbReference>
<dbReference type="EMBL" id="CP025066">
    <property type="protein sequence ID" value="AUX08687.1"/>
    <property type="molecule type" value="Genomic_DNA"/>
</dbReference>
<keyword evidence="3" id="KW-0346">Stress response</keyword>
<reference evidence="8" key="1">
    <citation type="submission" date="2017-11" db="EMBL/GenBank/DDBJ databases">
        <title>Phenotypic and genomic properties of facultatively anaerobic sulfur-reducing natronoarchaea from hypersaline soda lakes.</title>
        <authorList>
            <person name="Sorokin D.Y."/>
            <person name="Kublanov I.V."/>
            <person name="Roman P."/>
            <person name="Sinninghe Damste J.S."/>
            <person name="Golyshin P.N."/>
            <person name="Rojo D."/>
            <person name="Ciordia S."/>
            <person name="Mena M.D.C."/>
            <person name="Ferrer M."/>
            <person name="Messina E."/>
            <person name="Smedile F."/>
            <person name="La Spada G."/>
            <person name="La Cono V."/>
            <person name="Yakimov M.M."/>
        </authorList>
    </citation>
    <scope>NUCLEOTIDE SEQUENCE [LARGE SCALE GENOMIC DNA]</scope>
    <source>
        <strain evidence="8">AArc-Sl</strain>
    </source>
</reference>
<feature type="coiled-coil region" evidence="5">
    <location>
        <begin position="57"/>
        <end position="112"/>
    </location>
</feature>
<dbReference type="GO" id="GO:0006457">
    <property type="term" value="P:protein folding"/>
    <property type="evidence" value="ECO:0007669"/>
    <property type="project" value="InterPro"/>
</dbReference>
<comment type="function">
    <text evidence="3">Participates actively in the response to hyperosmotic and heat shock by preventing the aggregation of stress-denatured proteins, in association with DnaK and GrpE. It is the nucleotide exchange factor for DnaK and may function as a thermosensor. Unfolded proteins bind initially to DnaJ; upon interaction with the DnaJ-bound protein, DnaK hydrolyzes its bound ATP, resulting in the formation of a stable complex. GrpE releases ADP from DnaK; ATP binding to DnaK triggers the release of the substrate protein, thus completing the reaction cycle. Several rounds of ATP-dependent interactions between DnaJ, DnaK and GrpE are required for fully efficient folding.</text>
</comment>
<dbReference type="InterPro" id="IPR000740">
    <property type="entry name" value="GrpE"/>
</dbReference>
<keyword evidence="2 3" id="KW-0143">Chaperone</keyword>
<dbReference type="OrthoDB" id="372230at2157"/>
<accession>A0A343THW5</accession>
<dbReference type="GO" id="GO:0051087">
    <property type="term" value="F:protein-folding chaperone binding"/>
    <property type="evidence" value="ECO:0007669"/>
    <property type="project" value="InterPro"/>
</dbReference>
<dbReference type="KEGG" id="hdf:AArcSl_1050"/>
<dbReference type="CDD" id="cd00446">
    <property type="entry name" value="GrpE"/>
    <property type="match status" value="1"/>
</dbReference>
<feature type="compositionally biased region" description="Basic and acidic residues" evidence="6">
    <location>
        <begin position="278"/>
        <end position="295"/>
    </location>
</feature>
<keyword evidence="5" id="KW-0175">Coiled coil</keyword>
<evidence type="ECO:0000256" key="4">
    <source>
        <dbReference type="RuleBase" id="RU004478"/>
    </source>
</evidence>
<comment type="similarity">
    <text evidence="1 3 4">Belongs to the GrpE family.</text>
</comment>
<dbReference type="InterPro" id="IPR009012">
    <property type="entry name" value="GrpE_head"/>
</dbReference>
<feature type="region of interest" description="Disordered" evidence="6">
    <location>
        <begin position="221"/>
        <end position="295"/>
    </location>
</feature>
<dbReference type="PANTHER" id="PTHR21237:SF23">
    <property type="entry name" value="GRPE PROTEIN HOMOLOG, MITOCHONDRIAL"/>
    <property type="match status" value="1"/>
</dbReference>
<keyword evidence="8" id="KW-1185">Reference proteome</keyword>
<feature type="compositionally biased region" description="Basic and acidic residues" evidence="6">
    <location>
        <begin position="256"/>
        <end position="270"/>
    </location>
</feature>
<name>A0A343THW5_9EURY</name>
<dbReference type="GO" id="GO:0005737">
    <property type="term" value="C:cytoplasm"/>
    <property type="evidence" value="ECO:0007669"/>
    <property type="project" value="UniProtKB-SubCell"/>
</dbReference>
<comment type="subcellular location">
    <subcellularLocation>
        <location evidence="3">Cytoplasm</location>
    </subcellularLocation>
</comment>
<organism evidence="7 8">
    <name type="scientific">Halalkaliarchaeum desulfuricum</name>
    <dbReference type="NCBI Taxonomy" id="2055893"/>
    <lineage>
        <taxon>Archaea</taxon>
        <taxon>Methanobacteriati</taxon>
        <taxon>Methanobacteriota</taxon>
        <taxon>Stenosarchaea group</taxon>
        <taxon>Halobacteria</taxon>
        <taxon>Halobacteriales</taxon>
        <taxon>Haloferacaceae</taxon>
        <taxon>Halalkaliarchaeum</taxon>
    </lineage>
</organism>
<dbReference type="Pfam" id="PF01025">
    <property type="entry name" value="GrpE"/>
    <property type="match status" value="1"/>
</dbReference>
<dbReference type="PROSITE" id="PS50077">
    <property type="entry name" value="HEAT_REPEAT"/>
    <property type="match status" value="1"/>
</dbReference>
<dbReference type="SUPFAM" id="SSF51064">
    <property type="entry name" value="Head domain of nucleotide exchange factor GrpE"/>
    <property type="match status" value="1"/>
</dbReference>
<protein>
    <recommendedName>
        <fullName evidence="3">Protein GrpE</fullName>
    </recommendedName>
    <alternativeName>
        <fullName evidence="3">HSP-70 cofactor</fullName>
    </alternativeName>
</protein>
<evidence type="ECO:0000256" key="2">
    <source>
        <dbReference type="ARBA" id="ARBA00023186"/>
    </source>
</evidence>
<dbReference type="InterPro" id="IPR021133">
    <property type="entry name" value="HEAT_type_2"/>
</dbReference>
<dbReference type="HAMAP" id="MF_01151">
    <property type="entry name" value="GrpE"/>
    <property type="match status" value="1"/>
</dbReference>
<dbReference type="AlphaFoldDB" id="A0A343THW5"/>
<evidence type="ECO:0000256" key="1">
    <source>
        <dbReference type="ARBA" id="ARBA00009054"/>
    </source>
</evidence>
<dbReference type="SUPFAM" id="SSF58014">
    <property type="entry name" value="Coiled-coil domain of nucleotide exchange factor GrpE"/>
    <property type="match status" value="1"/>
</dbReference>
<keyword evidence="3" id="KW-0963">Cytoplasm</keyword>
<dbReference type="PRINTS" id="PR00773">
    <property type="entry name" value="GRPEPROTEIN"/>
</dbReference>
<feature type="region of interest" description="Disordered" evidence="6">
    <location>
        <begin position="1"/>
        <end position="52"/>
    </location>
</feature>
<dbReference type="PANTHER" id="PTHR21237">
    <property type="entry name" value="GRPE PROTEIN"/>
    <property type="match status" value="1"/>
</dbReference>
<feature type="compositionally biased region" description="Low complexity" evidence="6">
    <location>
        <begin position="14"/>
        <end position="44"/>
    </location>
</feature>
<dbReference type="GO" id="GO:0042803">
    <property type="term" value="F:protein homodimerization activity"/>
    <property type="evidence" value="ECO:0007669"/>
    <property type="project" value="InterPro"/>
</dbReference>
<dbReference type="Gene3D" id="2.30.22.10">
    <property type="entry name" value="Head domain of nucleotide exchange factor GrpE"/>
    <property type="match status" value="1"/>
</dbReference>
<evidence type="ECO:0000313" key="7">
    <source>
        <dbReference type="EMBL" id="AUX08687.1"/>
    </source>
</evidence>
<gene>
    <name evidence="3" type="primary">grpE</name>
    <name evidence="7" type="ORF">AArcSl_1050</name>
</gene>
<dbReference type="GO" id="GO:0000774">
    <property type="term" value="F:adenyl-nucleotide exchange factor activity"/>
    <property type="evidence" value="ECO:0007669"/>
    <property type="project" value="InterPro"/>
</dbReference>
<feature type="compositionally biased region" description="Acidic residues" evidence="6">
    <location>
        <begin position="236"/>
        <end position="255"/>
    </location>
</feature>
<evidence type="ECO:0000256" key="5">
    <source>
        <dbReference type="SAM" id="Coils"/>
    </source>
</evidence>
<proteinExistence type="inferred from homology"/>
<evidence type="ECO:0000256" key="3">
    <source>
        <dbReference type="HAMAP-Rule" id="MF_01151"/>
    </source>
</evidence>
<dbReference type="InterPro" id="IPR013805">
    <property type="entry name" value="GrpE_CC"/>
</dbReference>
<evidence type="ECO:0000313" key="8">
    <source>
        <dbReference type="Proteomes" id="UP000263012"/>
    </source>
</evidence>
<dbReference type="Proteomes" id="UP000263012">
    <property type="component" value="Chromosome"/>
</dbReference>